<comment type="caution">
    <text evidence="2">The sequence shown here is derived from an EMBL/GenBank/DDBJ whole genome shotgun (WGS) entry which is preliminary data.</text>
</comment>
<dbReference type="Pfam" id="PF00534">
    <property type="entry name" value="Glycos_transf_1"/>
    <property type="match status" value="1"/>
</dbReference>
<protein>
    <recommendedName>
        <fullName evidence="1">Glycosyl transferase family 1 domain-containing protein</fullName>
    </recommendedName>
</protein>
<dbReference type="InterPro" id="IPR050194">
    <property type="entry name" value="Glycosyltransferase_grp1"/>
</dbReference>
<feature type="domain" description="Glycosyl transferase family 1" evidence="1">
    <location>
        <begin position="209"/>
        <end position="281"/>
    </location>
</feature>
<accession>A0A0F9AUX4</accession>
<dbReference type="PANTHER" id="PTHR45947">
    <property type="entry name" value="SULFOQUINOVOSYL TRANSFERASE SQD2"/>
    <property type="match status" value="1"/>
</dbReference>
<feature type="non-terminal residue" evidence="2">
    <location>
        <position position="284"/>
    </location>
</feature>
<organism evidence="2">
    <name type="scientific">marine sediment metagenome</name>
    <dbReference type="NCBI Taxonomy" id="412755"/>
    <lineage>
        <taxon>unclassified sequences</taxon>
        <taxon>metagenomes</taxon>
        <taxon>ecological metagenomes</taxon>
    </lineage>
</organism>
<dbReference type="EMBL" id="LAZR01052745">
    <property type="protein sequence ID" value="KKK82279.1"/>
    <property type="molecule type" value="Genomic_DNA"/>
</dbReference>
<dbReference type="PANTHER" id="PTHR45947:SF3">
    <property type="entry name" value="SULFOQUINOVOSYL TRANSFERASE SQD2"/>
    <property type="match status" value="1"/>
</dbReference>
<sequence>MTSNIDNRKIKVAHFIWWIPHYRVPIFRRLSQNSYIDFEVCAGDNTDIPGGAKVASANEVGNIEGVNWRHLKSRRFKGPLFKDFEWQPEAVKIVLKEDIDIVISLGYLSLSNILVRIICKLRGIPVIEWSQGVKCHEKGIRWFVRKLYFKFASAFLLYGDFARVFFVSHGFSNHQTFVVYNSLNHQEQVEIREQISQSDIDGLRQKFGVHNPDTRLVVHSGRLEKQKKIPVLLKAIRLLNDEGCIVNLILIGDGRERENLEVLAREIGVEDQVFFYGSCYEEKE</sequence>
<proteinExistence type="predicted"/>
<evidence type="ECO:0000259" key="1">
    <source>
        <dbReference type="Pfam" id="PF00534"/>
    </source>
</evidence>
<name>A0A0F9AUX4_9ZZZZ</name>
<dbReference type="Gene3D" id="3.40.50.2000">
    <property type="entry name" value="Glycogen Phosphorylase B"/>
    <property type="match status" value="2"/>
</dbReference>
<dbReference type="GO" id="GO:0016757">
    <property type="term" value="F:glycosyltransferase activity"/>
    <property type="evidence" value="ECO:0007669"/>
    <property type="project" value="InterPro"/>
</dbReference>
<dbReference type="SUPFAM" id="SSF53756">
    <property type="entry name" value="UDP-Glycosyltransferase/glycogen phosphorylase"/>
    <property type="match status" value="1"/>
</dbReference>
<dbReference type="InterPro" id="IPR001296">
    <property type="entry name" value="Glyco_trans_1"/>
</dbReference>
<dbReference type="AlphaFoldDB" id="A0A0F9AUX4"/>
<gene>
    <name evidence="2" type="ORF">LCGC14_2804970</name>
</gene>
<evidence type="ECO:0000313" key="2">
    <source>
        <dbReference type="EMBL" id="KKK82279.1"/>
    </source>
</evidence>
<reference evidence="2" key="1">
    <citation type="journal article" date="2015" name="Nature">
        <title>Complex archaea that bridge the gap between prokaryotes and eukaryotes.</title>
        <authorList>
            <person name="Spang A."/>
            <person name="Saw J.H."/>
            <person name="Jorgensen S.L."/>
            <person name="Zaremba-Niedzwiedzka K."/>
            <person name="Martijn J."/>
            <person name="Lind A.E."/>
            <person name="van Eijk R."/>
            <person name="Schleper C."/>
            <person name="Guy L."/>
            <person name="Ettema T.J."/>
        </authorList>
    </citation>
    <scope>NUCLEOTIDE SEQUENCE</scope>
</reference>